<comment type="caution">
    <text evidence="6">The sequence shown here is derived from an EMBL/GenBank/DDBJ whole genome shotgun (WGS) entry which is preliminary data.</text>
</comment>
<evidence type="ECO:0000256" key="4">
    <source>
        <dbReference type="ARBA" id="ARBA00023146"/>
    </source>
</evidence>
<evidence type="ECO:0000313" key="6">
    <source>
        <dbReference type="EMBL" id="GAH50836.1"/>
    </source>
</evidence>
<feature type="non-terminal residue" evidence="6">
    <location>
        <position position="199"/>
    </location>
</feature>
<dbReference type="InterPro" id="IPR014729">
    <property type="entry name" value="Rossmann-like_a/b/a_fold"/>
</dbReference>
<name>X1FYT8_9ZZZZ</name>
<dbReference type="SUPFAM" id="SSF52374">
    <property type="entry name" value="Nucleotidylyl transferase"/>
    <property type="match status" value="1"/>
</dbReference>
<dbReference type="PANTHER" id="PTHR10055">
    <property type="entry name" value="TRYPTOPHANYL-TRNA SYNTHETASE"/>
    <property type="match status" value="1"/>
</dbReference>
<dbReference type="EMBL" id="BARU01023240">
    <property type="protein sequence ID" value="GAH50836.1"/>
    <property type="molecule type" value="Genomic_DNA"/>
</dbReference>
<dbReference type="InterPro" id="IPR002306">
    <property type="entry name" value="Trp-tRNA-ligase"/>
</dbReference>
<reference evidence="6" key="1">
    <citation type="journal article" date="2014" name="Front. Microbiol.">
        <title>High frequency of phylogenetically diverse reductive dehalogenase-homologous genes in deep subseafloor sedimentary metagenomes.</title>
        <authorList>
            <person name="Kawai M."/>
            <person name="Futagami T."/>
            <person name="Toyoda A."/>
            <person name="Takaki Y."/>
            <person name="Nishi S."/>
            <person name="Hori S."/>
            <person name="Arai W."/>
            <person name="Tsubouchi T."/>
            <person name="Morono Y."/>
            <person name="Uchiyama I."/>
            <person name="Ito T."/>
            <person name="Fujiyama A."/>
            <person name="Inagaki F."/>
            <person name="Takami H."/>
        </authorList>
    </citation>
    <scope>NUCLEOTIDE SEQUENCE</scope>
    <source>
        <strain evidence="6">Expedition CK06-06</strain>
    </source>
</reference>
<evidence type="ECO:0000256" key="5">
    <source>
        <dbReference type="ARBA" id="ARBA00030268"/>
    </source>
</evidence>
<dbReference type="PRINTS" id="PR01039">
    <property type="entry name" value="TRNASYNTHTRP"/>
</dbReference>
<dbReference type="InterPro" id="IPR001412">
    <property type="entry name" value="aa-tRNA-synth_I_CS"/>
</dbReference>
<protein>
    <recommendedName>
        <fullName evidence="5">Tryptophanyl-tRNA synthetase</fullName>
    </recommendedName>
</protein>
<evidence type="ECO:0000256" key="2">
    <source>
        <dbReference type="ARBA" id="ARBA00022741"/>
    </source>
</evidence>
<keyword evidence="3" id="KW-0067">ATP-binding</keyword>
<keyword evidence="2" id="KW-0547">Nucleotide-binding</keyword>
<dbReference type="Gene3D" id="3.40.50.620">
    <property type="entry name" value="HUPs"/>
    <property type="match status" value="1"/>
</dbReference>
<keyword evidence="4" id="KW-0030">Aminoacyl-tRNA synthetase</keyword>
<dbReference type="GO" id="GO:0005737">
    <property type="term" value="C:cytoplasm"/>
    <property type="evidence" value="ECO:0007669"/>
    <property type="project" value="TreeGrafter"/>
</dbReference>
<keyword evidence="1" id="KW-0436">Ligase</keyword>
<organism evidence="6">
    <name type="scientific">marine sediment metagenome</name>
    <dbReference type="NCBI Taxonomy" id="412755"/>
    <lineage>
        <taxon>unclassified sequences</taxon>
        <taxon>metagenomes</taxon>
        <taxon>ecological metagenomes</taxon>
    </lineage>
</organism>
<evidence type="ECO:0000256" key="3">
    <source>
        <dbReference type="ARBA" id="ARBA00022840"/>
    </source>
</evidence>
<dbReference type="AlphaFoldDB" id="X1FYT8"/>
<proteinExistence type="predicted"/>
<gene>
    <name evidence="6" type="ORF">S03H2_37741</name>
</gene>
<sequence>MPEFIVTPWEVSGEVDYDLLIKEFGIEPINEKLLSDLKEITKEIHPYLRRKIFFAHRDFQWILQEYKKGNPFYLYTGRGPSGNIHLGHILPWIFTKWIQDKFNVELWFQLTDDEKFLFNQSITLEETHNFGYDNALDVIALGFNPKKTYIFSDIDLGNTFYRNALKIAKKITYSTIKATFGLDNSANIGQIFYTSIQTV</sequence>
<dbReference type="GO" id="GO:0005524">
    <property type="term" value="F:ATP binding"/>
    <property type="evidence" value="ECO:0007669"/>
    <property type="project" value="UniProtKB-KW"/>
</dbReference>
<dbReference type="GO" id="GO:0006436">
    <property type="term" value="P:tryptophanyl-tRNA aminoacylation"/>
    <property type="evidence" value="ECO:0007669"/>
    <property type="project" value="InterPro"/>
</dbReference>
<dbReference type="PROSITE" id="PS00178">
    <property type="entry name" value="AA_TRNA_LIGASE_I"/>
    <property type="match status" value="1"/>
</dbReference>
<dbReference type="GO" id="GO:0004830">
    <property type="term" value="F:tryptophan-tRNA ligase activity"/>
    <property type="evidence" value="ECO:0007669"/>
    <property type="project" value="InterPro"/>
</dbReference>
<accession>X1FYT8</accession>
<dbReference type="PANTHER" id="PTHR10055:SF1">
    <property type="entry name" value="TRYPTOPHAN--TRNA LIGASE, CYTOPLASMIC"/>
    <property type="match status" value="1"/>
</dbReference>
<evidence type="ECO:0000256" key="1">
    <source>
        <dbReference type="ARBA" id="ARBA00022598"/>
    </source>
</evidence>